<dbReference type="OrthoDB" id="9765647at2"/>
<dbReference type="InterPro" id="IPR000073">
    <property type="entry name" value="AB_hydrolase_1"/>
</dbReference>
<name>A0A3S9ZNE6_STRGD</name>
<evidence type="ECO:0000256" key="1">
    <source>
        <dbReference type="ARBA" id="ARBA00038115"/>
    </source>
</evidence>
<dbReference type="Gene3D" id="3.40.50.1820">
    <property type="entry name" value="alpha/beta hydrolase"/>
    <property type="match status" value="1"/>
</dbReference>
<dbReference type="EMBL" id="CP034687">
    <property type="protein sequence ID" value="AZS89274.1"/>
    <property type="molecule type" value="Genomic_DNA"/>
</dbReference>
<keyword evidence="4" id="KW-0645">Protease</keyword>
<dbReference type="Pfam" id="PF00561">
    <property type="entry name" value="Abhydrolase_1"/>
    <property type="match status" value="1"/>
</dbReference>
<dbReference type="EMBL" id="CP029078">
    <property type="protein sequence ID" value="QCN83884.1"/>
    <property type="molecule type" value="Genomic_DNA"/>
</dbReference>
<proteinExistence type="inferred from homology"/>
<dbReference type="Proteomes" id="UP000271291">
    <property type="component" value="Chromosome"/>
</dbReference>
<dbReference type="PANTHER" id="PTHR22946">
    <property type="entry name" value="DIENELACTONE HYDROLASE DOMAIN-CONTAINING PROTEIN-RELATED"/>
    <property type="match status" value="1"/>
</dbReference>
<reference evidence="3 5" key="2">
    <citation type="submission" date="2018-12" db="EMBL/GenBank/DDBJ databases">
        <title>Streptomyces griseoviridis F1-27 complete genome.</title>
        <authorList>
            <person name="Mariita R.M."/>
            <person name="Sello J.K."/>
        </authorList>
    </citation>
    <scope>NUCLEOTIDE SEQUENCE [LARGE SCALE GENOMIC DNA]</scope>
    <source>
        <strain evidence="3 5">F1-27</strain>
    </source>
</reference>
<dbReference type="Proteomes" id="UP000501753">
    <property type="component" value="Chromosome"/>
</dbReference>
<evidence type="ECO:0000313" key="3">
    <source>
        <dbReference type="EMBL" id="AZS89274.1"/>
    </source>
</evidence>
<dbReference type="PANTHER" id="PTHR22946:SF12">
    <property type="entry name" value="CONIDIAL PIGMENT BIOSYNTHESIS PROTEIN AYG1 (AFU_ORTHOLOGUE AFUA_2G17550)"/>
    <property type="match status" value="1"/>
</dbReference>
<comment type="similarity">
    <text evidence="1">Belongs to the AB hydrolase superfamily. FUS2 hydrolase family.</text>
</comment>
<keyword evidence="6" id="KW-1185">Reference proteome</keyword>
<evidence type="ECO:0000313" key="4">
    <source>
        <dbReference type="EMBL" id="QCN83884.1"/>
    </source>
</evidence>
<dbReference type="SUPFAM" id="SSF53474">
    <property type="entry name" value="alpha/beta-Hydrolases"/>
    <property type="match status" value="1"/>
</dbReference>
<keyword evidence="4" id="KW-0031">Aminopeptidase</keyword>
<dbReference type="InterPro" id="IPR050261">
    <property type="entry name" value="FrsA_esterase"/>
</dbReference>
<dbReference type="GO" id="GO:0004177">
    <property type="term" value="F:aminopeptidase activity"/>
    <property type="evidence" value="ECO:0007669"/>
    <property type="project" value="UniProtKB-KW"/>
</dbReference>
<dbReference type="AlphaFoldDB" id="A0A3S9ZNE6"/>
<organism evidence="3 5">
    <name type="scientific">Streptomyces griseoviridis</name>
    <dbReference type="NCBI Taxonomy" id="45398"/>
    <lineage>
        <taxon>Bacteria</taxon>
        <taxon>Bacillati</taxon>
        <taxon>Actinomycetota</taxon>
        <taxon>Actinomycetes</taxon>
        <taxon>Kitasatosporales</taxon>
        <taxon>Streptomycetaceae</taxon>
        <taxon>Streptomyces</taxon>
    </lineage>
</organism>
<reference evidence="4 6" key="1">
    <citation type="submission" date="2018-04" db="EMBL/GenBank/DDBJ databases">
        <title>Complete genome sequences of Streptomyces griseoviridis K61 and characterization of antagonistic properties of biological control agents.</title>
        <authorList>
            <person name="Mariita R.M."/>
            <person name="Sello J.K."/>
        </authorList>
    </citation>
    <scope>NUCLEOTIDE SEQUENCE [LARGE SCALE GENOMIC DNA]</scope>
    <source>
        <strain evidence="4 6">K61</strain>
    </source>
</reference>
<dbReference type="KEGG" id="sgd:ELQ87_37280"/>
<feature type="domain" description="AB hydrolase-1" evidence="2">
    <location>
        <begin position="151"/>
        <end position="301"/>
    </location>
</feature>
<sequence>MKQLLFHDHPSYWFETVRSLSHIAYGGADFAEVLGTAERITGGDPDSWHDAWRETADRIAADARRAEAGDHLVSARDAWLRAWNYYRNAEFFLHGDPSDPRILDNYDRAVAAFHRYTDLAGPEVLRPVRIPFEGAELPGYFYPSPLPGRRPLLLMHSGYDGSAEEVHVQGALAAQERGYHVLTFDGPGQPGTRHHQGLHFRPDWETVVGAVVDWIAEHLPDADQDRIALLGISLGGELCVRAAAFEHRLAAVIAVDGVYDFGATLTAHFPESDPAALAALLRDPEAAAAIDAALEQAAAESDVANWGLSHGQYVMGGGSPRGFLLRALDYHLRDGIAESVTCPVLICEAENDLFFSGQPDEVFAHLTAEDRTLVRFTAAEGADAHCHAGAQRYALARIYDWLDDRMVPARADAVGAVA</sequence>
<evidence type="ECO:0000313" key="5">
    <source>
        <dbReference type="Proteomes" id="UP000271291"/>
    </source>
</evidence>
<evidence type="ECO:0000313" key="6">
    <source>
        <dbReference type="Proteomes" id="UP000501753"/>
    </source>
</evidence>
<gene>
    <name evidence="4" type="ORF">DDJ31_01960</name>
    <name evidence="3" type="ORF">ELQ87_37280</name>
</gene>
<dbReference type="Gene3D" id="1.20.1440.110">
    <property type="entry name" value="acylaminoacyl peptidase"/>
    <property type="match status" value="1"/>
</dbReference>
<dbReference type="InterPro" id="IPR029058">
    <property type="entry name" value="AB_hydrolase_fold"/>
</dbReference>
<accession>A0A3S9ZNE6</accession>
<evidence type="ECO:0000259" key="2">
    <source>
        <dbReference type="Pfam" id="PF00561"/>
    </source>
</evidence>
<keyword evidence="3" id="KW-0378">Hydrolase</keyword>
<dbReference type="RefSeq" id="WP_127182044.1">
    <property type="nucleotide sequence ID" value="NZ_CP029078.1"/>
</dbReference>
<protein>
    <submittedName>
        <fullName evidence="3">Alpha/beta fold hydrolase</fullName>
    </submittedName>
    <submittedName>
        <fullName evidence="4">Dipeptidyl aminopeptidase</fullName>
    </submittedName>
</protein>